<evidence type="ECO:0000313" key="8">
    <source>
        <dbReference type="Proteomes" id="UP000266841"/>
    </source>
</evidence>
<proteinExistence type="predicted"/>
<dbReference type="InterPro" id="IPR002893">
    <property type="entry name" value="Znf_MYND"/>
</dbReference>
<gene>
    <name evidence="7" type="ORF">THAOC_09372</name>
</gene>
<keyword evidence="3" id="KW-0862">Zinc</keyword>
<dbReference type="Proteomes" id="UP000266841">
    <property type="component" value="Unassembled WGS sequence"/>
</dbReference>
<dbReference type="OrthoDB" id="432970at2759"/>
<evidence type="ECO:0000256" key="5">
    <source>
        <dbReference type="SAM" id="MobiDB-lite"/>
    </source>
</evidence>
<protein>
    <recommendedName>
        <fullName evidence="6">MYND-type domain-containing protein</fullName>
    </recommendedName>
</protein>
<keyword evidence="8" id="KW-1185">Reference proteome</keyword>
<evidence type="ECO:0000256" key="2">
    <source>
        <dbReference type="ARBA" id="ARBA00022771"/>
    </source>
</evidence>
<dbReference type="SUPFAM" id="SSF144232">
    <property type="entry name" value="HIT/MYND zinc finger-like"/>
    <property type="match status" value="1"/>
</dbReference>
<evidence type="ECO:0000256" key="3">
    <source>
        <dbReference type="ARBA" id="ARBA00022833"/>
    </source>
</evidence>
<dbReference type="GO" id="GO:0008270">
    <property type="term" value="F:zinc ion binding"/>
    <property type="evidence" value="ECO:0007669"/>
    <property type="project" value="UniProtKB-KW"/>
</dbReference>
<keyword evidence="1" id="KW-0479">Metal-binding</keyword>
<comment type="caution">
    <text evidence="7">The sequence shown here is derived from an EMBL/GenBank/DDBJ whole genome shotgun (WGS) entry which is preliminary data.</text>
</comment>
<feature type="compositionally biased region" description="Basic residues" evidence="5">
    <location>
        <begin position="464"/>
        <end position="476"/>
    </location>
</feature>
<evidence type="ECO:0000313" key="7">
    <source>
        <dbReference type="EMBL" id="EJK69379.1"/>
    </source>
</evidence>
<dbReference type="Gene3D" id="6.10.140.2220">
    <property type="match status" value="1"/>
</dbReference>
<sequence>MTEAEWCDEQRQAAEFLEKLEDQKAMSAAWREMAPSTEDDPKRGAYECANDEVMNWLRYEVARPQSSRIPKDAVPPRDVLRLLASMMVIERPPPAIGVFCMQIVRYLDAVSETMHLGISLTRTKDGKFINSTSALAEMLGDDNNDNFKDKPTLLVSMPWRKQLGSWPVVNWAWLVALVAKKFEIKPLGGITPNYKLKDVPVPDFESQVLRSFVDVARGHRFKDCIDCDIRALANINARVGIDYDQRNDLALLFDRKFFTVANDSGLQVEDFSARPALTFMVENTNVVVEGGSVKRHWPSVEAYVRHRLESAELHPDLSEDEAARHRDFIWEVLASQKLKQIGLATSSADTWAEYEKYAEKKLGKKLRRVARTYNMPVPNLAAEEVRLRCSHCDKPEGEAVGDDGRPGAKLLTCSCNTAGPPYYCNSECQRLDWPSHREFCTAVVEPKKKKKGGGVNAAVDSKKTNKNKKKKKKGKK</sequence>
<dbReference type="Pfam" id="PF01753">
    <property type="entry name" value="zf-MYND"/>
    <property type="match status" value="1"/>
</dbReference>
<feature type="region of interest" description="Disordered" evidence="5">
    <location>
        <begin position="447"/>
        <end position="476"/>
    </location>
</feature>
<organism evidence="7 8">
    <name type="scientific">Thalassiosira oceanica</name>
    <name type="common">Marine diatom</name>
    <dbReference type="NCBI Taxonomy" id="159749"/>
    <lineage>
        <taxon>Eukaryota</taxon>
        <taxon>Sar</taxon>
        <taxon>Stramenopiles</taxon>
        <taxon>Ochrophyta</taxon>
        <taxon>Bacillariophyta</taxon>
        <taxon>Coscinodiscophyceae</taxon>
        <taxon>Thalassiosirophycidae</taxon>
        <taxon>Thalassiosirales</taxon>
        <taxon>Thalassiosiraceae</taxon>
        <taxon>Thalassiosira</taxon>
    </lineage>
</organism>
<accession>K0SWN9</accession>
<feature type="domain" description="MYND-type" evidence="6">
    <location>
        <begin position="389"/>
        <end position="440"/>
    </location>
</feature>
<evidence type="ECO:0000256" key="1">
    <source>
        <dbReference type="ARBA" id="ARBA00022723"/>
    </source>
</evidence>
<name>K0SWN9_THAOC</name>
<dbReference type="EMBL" id="AGNL01010151">
    <property type="protein sequence ID" value="EJK69379.1"/>
    <property type="molecule type" value="Genomic_DNA"/>
</dbReference>
<evidence type="ECO:0000259" key="6">
    <source>
        <dbReference type="PROSITE" id="PS50865"/>
    </source>
</evidence>
<keyword evidence="2 4" id="KW-0863">Zinc-finger</keyword>
<evidence type="ECO:0000256" key="4">
    <source>
        <dbReference type="PROSITE-ProRule" id="PRU00134"/>
    </source>
</evidence>
<dbReference type="AlphaFoldDB" id="K0SWN9"/>
<reference evidence="7 8" key="1">
    <citation type="journal article" date="2012" name="Genome Biol.">
        <title>Genome and low-iron response of an oceanic diatom adapted to chronic iron limitation.</title>
        <authorList>
            <person name="Lommer M."/>
            <person name="Specht M."/>
            <person name="Roy A.S."/>
            <person name="Kraemer L."/>
            <person name="Andreson R."/>
            <person name="Gutowska M.A."/>
            <person name="Wolf J."/>
            <person name="Bergner S.V."/>
            <person name="Schilhabel M.B."/>
            <person name="Klostermeier U.C."/>
            <person name="Beiko R.G."/>
            <person name="Rosenstiel P."/>
            <person name="Hippler M."/>
            <person name="Laroche J."/>
        </authorList>
    </citation>
    <scope>NUCLEOTIDE SEQUENCE [LARGE SCALE GENOMIC DNA]</scope>
    <source>
        <strain evidence="7 8">CCMP1005</strain>
    </source>
</reference>
<dbReference type="PROSITE" id="PS50865">
    <property type="entry name" value="ZF_MYND_2"/>
    <property type="match status" value="1"/>
</dbReference>